<organism evidence="2 3">
    <name type="scientific">Flavisolibacter ginsengisoli DSM 18119</name>
    <dbReference type="NCBI Taxonomy" id="1121884"/>
    <lineage>
        <taxon>Bacteria</taxon>
        <taxon>Pseudomonadati</taxon>
        <taxon>Bacteroidota</taxon>
        <taxon>Chitinophagia</taxon>
        <taxon>Chitinophagales</taxon>
        <taxon>Chitinophagaceae</taxon>
        <taxon>Flavisolibacter</taxon>
    </lineage>
</organism>
<dbReference type="AlphaFoldDB" id="A0A1M5DL75"/>
<feature type="transmembrane region" description="Helical" evidence="1">
    <location>
        <begin position="165"/>
        <end position="187"/>
    </location>
</feature>
<keyword evidence="3" id="KW-1185">Reference proteome</keyword>
<keyword evidence="1" id="KW-0812">Transmembrane</keyword>
<evidence type="ECO:0000256" key="1">
    <source>
        <dbReference type="SAM" id="Phobius"/>
    </source>
</evidence>
<accession>A0A1M5DL75</accession>
<dbReference type="Pfam" id="PF03988">
    <property type="entry name" value="DUF347"/>
    <property type="match status" value="4"/>
</dbReference>
<keyword evidence="1" id="KW-0472">Membrane</keyword>
<keyword evidence="1" id="KW-1133">Transmembrane helix</keyword>
<evidence type="ECO:0000313" key="3">
    <source>
        <dbReference type="Proteomes" id="UP000184048"/>
    </source>
</evidence>
<feature type="transmembrane region" description="Helical" evidence="1">
    <location>
        <begin position="225"/>
        <end position="244"/>
    </location>
</feature>
<dbReference type="EMBL" id="FQUU01000015">
    <property type="protein sequence ID" value="SHF67655.1"/>
    <property type="molecule type" value="Genomic_DNA"/>
</dbReference>
<feature type="transmembrane region" description="Helical" evidence="1">
    <location>
        <begin position="45"/>
        <end position="68"/>
    </location>
</feature>
<dbReference type="RefSeq" id="WP_217653009.1">
    <property type="nucleotide sequence ID" value="NZ_FQUU01000015.1"/>
</dbReference>
<sequence>MERPGDNSTYISKIPELTLLFWITKITATTLGETGGDLLAQTMKVGYGISTLIFFSFFLITVSLQLFAKKYIPPLYWAVIVATSTAGTTMSDYMDRTLHLGYAKGALILVSILILILIIWKLVEKSLSVSHIRSFRGEAFYWTAILFSNTLGTALGDFLADDSGLGFGGSALLISSILVIIILAYFFTRISRVVLFWIAFVLTRPFGATFGDLLTKSHEAGGLNYGTKGSSLILFGLLIILIIYESVKKRKHELNEQQAYAKPGFTTTGG</sequence>
<dbReference type="STRING" id="1121884.SAMN02745131_03276"/>
<feature type="transmembrane region" description="Helical" evidence="1">
    <location>
        <begin position="100"/>
        <end position="120"/>
    </location>
</feature>
<proteinExistence type="predicted"/>
<gene>
    <name evidence="2" type="ORF">SAMN02745131_03276</name>
</gene>
<feature type="transmembrane region" description="Helical" evidence="1">
    <location>
        <begin position="194"/>
        <end position="213"/>
    </location>
</feature>
<evidence type="ECO:0000313" key="2">
    <source>
        <dbReference type="EMBL" id="SHF67655.1"/>
    </source>
</evidence>
<reference evidence="2 3" key="1">
    <citation type="submission" date="2016-11" db="EMBL/GenBank/DDBJ databases">
        <authorList>
            <person name="Jaros S."/>
            <person name="Januszkiewicz K."/>
            <person name="Wedrychowicz H."/>
        </authorList>
    </citation>
    <scope>NUCLEOTIDE SEQUENCE [LARGE SCALE GENOMIC DNA]</scope>
    <source>
        <strain evidence="2 3">DSM 18119</strain>
    </source>
</reference>
<dbReference type="InterPro" id="IPR007136">
    <property type="entry name" value="DUF347"/>
</dbReference>
<protein>
    <submittedName>
        <fullName evidence="2">Uncharacterized membrane-anchored protein</fullName>
    </submittedName>
</protein>
<feature type="transmembrane region" description="Helical" evidence="1">
    <location>
        <begin position="140"/>
        <end position="159"/>
    </location>
</feature>
<dbReference type="Proteomes" id="UP000184048">
    <property type="component" value="Unassembled WGS sequence"/>
</dbReference>
<name>A0A1M5DL75_9BACT</name>